<organism evidence="6 7">
    <name type="scientific">Microvirga alba</name>
    <dbReference type="NCBI Taxonomy" id="2791025"/>
    <lineage>
        <taxon>Bacteria</taxon>
        <taxon>Pseudomonadati</taxon>
        <taxon>Pseudomonadota</taxon>
        <taxon>Alphaproteobacteria</taxon>
        <taxon>Hyphomicrobiales</taxon>
        <taxon>Methylobacteriaceae</taxon>
        <taxon>Microvirga</taxon>
    </lineage>
</organism>
<dbReference type="Gene3D" id="3.10.105.10">
    <property type="entry name" value="Dipeptide-binding Protein, Domain 3"/>
    <property type="match status" value="1"/>
</dbReference>
<name>A0A931BQJ4_9HYPH</name>
<dbReference type="Pfam" id="PF00496">
    <property type="entry name" value="SBP_bac_5"/>
    <property type="match status" value="1"/>
</dbReference>
<evidence type="ECO:0000256" key="2">
    <source>
        <dbReference type="ARBA" id="ARBA00005695"/>
    </source>
</evidence>
<dbReference type="InterPro" id="IPR000914">
    <property type="entry name" value="SBP_5_dom"/>
</dbReference>
<dbReference type="PIRSF" id="PIRSF002741">
    <property type="entry name" value="MppA"/>
    <property type="match status" value="1"/>
</dbReference>
<comment type="caution">
    <text evidence="6">The sequence shown here is derived from an EMBL/GenBank/DDBJ whole genome shotgun (WGS) entry which is preliminary data.</text>
</comment>
<evidence type="ECO:0000256" key="4">
    <source>
        <dbReference type="SAM" id="SignalP"/>
    </source>
</evidence>
<sequence length="526" mass="59100">MKRRTFLSGMALLPGTLMSAPVPAWAQSGKKTFKGTLVVAASLDPKNFNTNYDTFGGANYINFNIMSKLVKYDHVKNEIFPDLATSWEIAPDLKTYTFKLRPGVKWHDGKPFTSADVKWTIEDIVREGDRAATYKFVSDIERVETPDDLTAVLRLARPNGIIIQNFASYNGFNILPKHLYEGSSVRDNPANLKPVGTGPFRFVEYVVGSHVLLEPNPNYYGEGPYLERLAFQILPNLSTALMALEAGQVGYVTASPPFADAARLKSVKGIAIDSTPSTIVMWFGFNFDKPMWRDIRLRRAVSMAINRDELVGKLYLNLVKPAWGHFTSAVPWANDATARQPEFNLAEAERLLDEAGYKKGADGIRMTVQMIVFPTNIWGSVEQAQMVKQQLSAVGIRVDVKVVEFALRVEEINKRGFDFVHGGGTRGPDPSEMIDYYESKSSRNNMKYSNPKVDELFIAGRASVDQGERTKIYSEIQKILAADQPMVPMVEYSYLRPYRQEYRGFSWHPEAAGKASEHMYNLVRLA</sequence>
<dbReference type="Gene3D" id="3.40.190.10">
    <property type="entry name" value="Periplasmic binding protein-like II"/>
    <property type="match status" value="1"/>
</dbReference>
<feature type="chain" id="PRO_5038106437" description="Solute-binding protein family 5 domain-containing protein" evidence="4">
    <location>
        <begin position="27"/>
        <end position="526"/>
    </location>
</feature>
<feature type="signal peptide" evidence="4">
    <location>
        <begin position="1"/>
        <end position="26"/>
    </location>
</feature>
<dbReference type="Gene3D" id="3.90.76.10">
    <property type="entry name" value="Dipeptide-binding Protein, Domain 1"/>
    <property type="match status" value="1"/>
</dbReference>
<evidence type="ECO:0000313" key="7">
    <source>
        <dbReference type="Proteomes" id="UP000599312"/>
    </source>
</evidence>
<gene>
    <name evidence="6" type="ORF">I2H38_10625</name>
</gene>
<keyword evidence="7" id="KW-1185">Reference proteome</keyword>
<dbReference type="AlphaFoldDB" id="A0A931BQJ4"/>
<protein>
    <recommendedName>
        <fullName evidence="5">Solute-binding protein family 5 domain-containing protein</fullName>
    </recommendedName>
</protein>
<dbReference type="PANTHER" id="PTHR30290">
    <property type="entry name" value="PERIPLASMIC BINDING COMPONENT OF ABC TRANSPORTER"/>
    <property type="match status" value="1"/>
</dbReference>
<comment type="subcellular location">
    <subcellularLocation>
        <location evidence="1">Periplasm</location>
    </subcellularLocation>
</comment>
<dbReference type="InterPro" id="IPR030678">
    <property type="entry name" value="Peptide/Ni-bd"/>
</dbReference>
<keyword evidence="3 4" id="KW-0732">Signal</keyword>
<dbReference type="GO" id="GO:0030288">
    <property type="term" value="C:outer membrane-bounded periplasmic space"/>
    <property type="evidence" value="ECO:0007669"/>
    <property type="project" value="UniProtKB-ARBA"/>
</dbReference>
<dbReference type="GO" id="GO:1904680">
    <property type="term" value="F:peptide transmembrane transporter activity"/>
    <property type="evidence" value="ECO:0007669"/>
    <property type="project" value="TreeGrafter"/>
</dbReference>
<evidence type="ECO:0000313" key="6">
    <source>
        <dbReference type="EMBL" id="MBF9233829.1"/>
    </source>
</evidence>
<proteinExistence type="inferred from homology"/>
<evidence type="ECO:0000256" key="3">
    <source>
        <dbReference type="ARBA" id="ARBA00022729"/>
    </source>
</evidence>
<feature type="domain" description="Solute-binding protein family 5" evidence="5">
    <location>
        <begin position="79"/>
        <end position="443"/>
    </location>
</feature>
<dbReference type="GO" id="GO:0015833">
    <property type="term" value="P:peptide transport"/>
    <property type="evidence" value="ECO:0007669"/>
    <property type="project" value="TreeGrafter"/>
</dbReference>
<dbReference type="Proteomes" id="UP000599312">
    <property type="component" value="Unassembled WGS sequence"/>
</dbReference>
<dbReference type="RefSeq" id="WP_196271821.1">
    <property type="nucleotide sequence ID" value="NZ_JADQDO010000004.1"/>
</dbReference>
<evidence type="ECO:0000256" key="1">
    <source>
        <dbReference type="ARBA" id="ARBA00004418"/>
    </source>
</evidence>
<dbReference type="SUPFAM" id="SSF53850">
    <property type="entry name" value="Periplasmic binding protein-like II"/>
    <property type="match status" value="1"/>
</dbReference>
<dbReference type="GO" id="GO:0043190">
    <property type="term" value="C:ATP-binding cassette (ABC) transporter complex"/>
    <property type="evidence" value="ECO:0007669"/>
    <property type="project" value="InterPro"/>
</dbReference>
<reference evidence="6" key="1">
    <citation type="submission" date="2020-11" db="EMBL/GenBank/DDBJ databases">
        <authorList>
            <person name="Kim M.K."/>
        </authorList>
    </citation>
    <scope>NUCLEOTIDE SEQUENCE</scope>
    <source>
        <strain evidence="6">BT350</strain>
    </source>
</reference>
<accession>A0A931BQJ4</accession>
<dbReference type="EMBL" id="JADQDO010000004">
    <property type="protein sequence ID" value="MBF9233829.1"/>
    <property type="molecule type" value="Genomic_DNA"/>
</dbReference>
<dbReference type="InterPro" id="IPR039424">
    <property type="entry name" value="SBP_5"/>
</dbReference>
<dbReference type="PANTHER" id="PTHR30290:SF38">
    <property type="entry name" value="D,D-DIPEPTIDE-BINDING PERIPLASMIC PROTEIN DDPA-RELATED"/>
    <property type="match status" value="1"/>
</dbReference>
<comment type="similarity">
    <text evidence="2">Belongs to the bacterial solute-binding protein 5 family.</text>
</comment>
<evidence type="ECO:0000259" key="5">
    <source>
        <dbReference type="Pfam" id="PF00496"/>
    </source>
</evidence>